<comment type="caution">
    <text evidence="1">The sequence shown here is derived from an EMBL/GenBank/DDBJ whole genome shotgun (WGS) entry which is preliminary data.</text>
</comment>
<proteinExistence type="predicted"/>
<evidence type="ECO:0000313" key="1">
    <source>
        <dbReference type="EMBL" id="MDZ5740833.1"/>
    </source>
</evidence>
<sequence length="145" mass="15818">MNMPSHTATRWLIGGLFVLTLGQALWILSTDSTPALTKIVSVMPIGKKSAVYEVLSDAGGATVPLTYLYFVAEKTQPDDQALQSLRRLTPFLVTRQSGAVKYVEGLRIAARTEEQVYSYSSNSVLREDGAVLPVTIELTATARQK</sequence>
<name>A0ABU5L4K8_9PSED</name>
<organism evidence="1 2">
    <name type="scientific">Pseudomonas asiatica</name>
    <dbReference type="NCBI Taxonomy" id="2219225"/>
    <lineage>
        <taxon>Bacteria</taxon>
        <taxon>Pseudomonadati</taxon>
        <taxon>Pseudomonadota</taxon>
        <taxon>Gammaproteobacteria</taxon>
        <taxon>Pseudomonadales</taxon>
        <taxon>Pseudomonadaceae</taxon>
        <taxon>Pseudomonas</taxon>
    </lineage>
</organism>
<gene>
    <name evidence="1" type="ORF">SOW75_21870</name>
</gene>
<dbReference type="EMBL" id="JAXUBM010000030">
    <property type="protein sequence ID" value="MDZ5740833.1"/>
    <property type="molecule type" value="Genomic_DNA"/>
</dbReference>
<dbReference type="Proteomes" id="UP001292116">
    <property type="component" value="Unassembled WGS sequence"/>
</dbReference>
<accession>A0ABU5L4K8</accession>
<dbReference type="RefSeq" id="WP_322491895.1">
    <property type="nucleotide sequence ID" value="NZ_JAXUBM010000030.1"/>
</dbReference>
<keyword evidence="2" id="KW-1185">Reference proteome</keyword>
<reference evidence="1 2" key="1">
    <citation type="submission" date="2023-11" db="EMBL/GenBank/DDBJ databases">
        <title>Draft genomes analysis of Pseudomonas asiatica isolated from milk, feces and farm soil of cows suffering from clinical mastitis.</title>
        <authorList>
            <person name="Rahman T."/>
            <person name="Das Z.C."/>
            <person name="Hoque M.N."/>
        </authorList>
    </citation>
    <scope>NUCLEOTIDE SEQUENCE [LARGE SCALE GENOMIC DNA]</scope>
    <source>
        <strain evidence="1 2">2F2</strain>
    </source>
</reference>
<evidence type="ECO:0000313" key="2">
    <source>
        <dbReference type="Proteomes" id="UP001292116"/>
    </source>
</evidence>
<protein>
    <submittedName>
        <fullName evidence="1">Uncharacterized protein</fullName>
    </submittedName>
</protein>